<keyword evidence="2" id="KW-1185">Reference proteome</keyword>
<dbReference type="Proteomes" id="UP001347796">
    <property type="component" value="Unassembled WGS sequence"/>
</dbReference>
<protein>
    <submittedName>
        <fullName evidence="1">Uncharacterized protein</fullName>
    </submittedName>
</protein>
<dbReference type="EMBL" id="JAZGQO010000005">
    <property type="protein sequence ID" value="KAK6186837.1"/>
    <property type="molecule type" value="Genomic_DNA"/>
</dbReference>
<accession>A0AAN8PVN3</accession>
<evidence type="ECO:0000313" key="2">
    <source>
        <dbReference type="Proteomes" id="UP001347796"/>
    </source>
</evidence>
<proteinExistence type="predicted"/>
<gene>
    <name evidence="1" type="ORF">SNE40_006105</name>
</gene>
<comment type="caution">
    <text evidence="1">The sequence shown here is derived from an EMBL/GenBank/DDBJ whole genome shotgun (WGS) entry which is preliminary data.</text>
</comment>
<name>A0AAN8PVN3_PATCE</name>
<sequence>MGIGNTYEECLALVVEALFPDAENPVIGSSKSFTKELVNSRNQNLWENFDSTCGIPFTLGDYIKQKKIPGTPKLYLYCYPNNSEDVVLPDIQKCDGVTTETVVGSSNLTDNDDDELPDINLTDNVNNFEDIFHEFVHISLHI</sequence>
<reference evidence="1 2" key="1">
    <citation type="submission" date="2024-01" db="EMBL/GenBank/DDBJ databases">
        <title>The genome of the rayed Mediterranean limpet Patella caerulea (Linnaeus, 1758).</title>
        <authorList>
            <person name="Anh-Thu Weber A."/>
            <person name="Halstead-Nussloch G."/>
        </authorList>
    </citation>
    <scope>NUCLEOTIDE SEQUENCE [LARGE SCALE GENOMIC DNA]</scope>
    <source>
        <strain evidence="1">AATW-2023a</strain>
        <tissue evidence="1">Whole specimen</tissue>
    </source>
</reference>
<dbReference type="AlphaFoldDB" id="A0AAN8PVN3"/>
<evidence type="ECO:0000313" key="1">
    <source>
        <dbReference type="EMBL" id="KAK6186837.1"/>
    </source>
</evidence>
<organism evidence="1 2">
    <name type="scientific">Patella caerulea</name>
    <name type="common">Rayed Mediterranean limpet</name>
    <dbReference type="NCBI Taxonomy" id="87958"/>
    <lineage>
        <taxon>Eukaryota</taxon>
        <taxon>Metazoa</taxon>
        <taxon>Spiralia</taxon>
        <taxon>Lophotrochozoa</taxon>
        <taxon>Mollusca</taxon>
        <taxon>Gastropoda</taxon>
        <taxon>Patellogastropoda</taxon>
        <taxon>Patelloidea</taxon>
        <taxon>Patellidae</taxon>
        <taxon>Patella</taxon>
    </lineage>
</organism>